<evidence type="ECO:0000313" key="1">
    <source>
        <dbReference type="EMBL" id="MFC3757191.1"/>
    </source>
</evidence>
<dbReference type="RefSeq" id="WP_290298245.1">
    <property type="nucleotide sequence ID" value="NZ_JAUFQR010000001.1"/>
</dbReference>
<reference evidence="2" key="1">
    <citation type="journal article" date="2019" name="Int. J. Syst. Evol. Microbiol.">
        <title>The Global Catalogue of Microorganisms (GCM) 10K type strain sequencing project: providing services to taxonomists for standard genome sequencing and annotation.</title>
        <authorList>
            <consortium name="The Broad Institute Genomics Platform"/>
            <consortium name="The Broad Institute Genome Sequencing Center for Infectious Disease"/>
            <person name="Wu L."/>
            <person name="Ma J."/>
        </authorList>
    </citation>
    <scope>NUCLEOTIDE SEQUENCE [LARGE SCALE GENOMIC DNA]</scope>
    <source>
        <strain evidence="2">CECT 7798</strain>
    </source>
</reference>
<organism evidence="1 2">
    <name type="scientific">Chryseobacterium tructae</name>
    <dbReference type="NCBI Taxonomy" id="1037380"/>
    <lineage>
        <taxon>Bacteria</taxon>
        <taxon>Pseudomonadati</taxon>
        <taxon>Bacteroidota</taxon>
        <taxon>Flavobacteriia</taxon>
        <taxon>Flavobacteriales</taxon>
        <taxon>Weeksellaceae</taxon>
        <taxon>Chryseobacterium group</taxon>
        <taxon>Chryseobacterium</taxon>
    </lineage>
</organism>
<evidence type="ECO:0000313" key="2">
    <source>
        <dbReference type="Proteomes" id="UP001595735"/>
    </source>
</evidence>
<protein>
    <submittedName>
        <fullName evidence="1">Uncharacterized protein</fullName>
    </submittedName>
</protein>
<name>A0ABV7XXW7_9FLAO</name>
<proteinExistence type="predicted"/>
<dbReference type="EMBL" id="JBHRYO010000002">
    <property type="protein sequence ID" value="MFC3757191.1"/>
    <property type="molecule type" value="Genomic_DNA"/>
</dbReference>
<dbReference type="PROSITE" id="PS51257">
    <property type="entry name" value="PROKAR_LIPOPROTEIN"/>
    <property type="match status" value="1"/>
</dbReference>
<dbReference type="Proteomes" id="UP001595735">
    <property type="component" value="Unassembled WGS sequence"/>
</dbReference>
<sequence>MKPIKSILITVAIIFSCIVNAQLDTLKYLKQFEANKAQYIGKPFAVLLNDMIQIQPKTVWPVLITNKKSVIRESEFNFCDKEKSFNNVIKLYITWQEEIPRSDIKYCEQKNGFYFTEEERVLYGNKIVKDILVYR</sequence>
<comment type="caution">
    <text evidence="1">The sequence shown here is derived from an EMBL/GenBank/DDBJ whole genome shotgun (WGS) entry which is preliminary data.</text>
</comment>
<keyword evidence="2" id="KW-1185">Reference proteome</keyword>
<gene>
    <name evidence="1" type="ORF">ACFONJ_14540</name>
</gene>
<accession>A0ABV7XXW7</accession>